<evidence type="ECO:0000259" key="2">
    <source>
        <dbReference type="Pfam" id="PF22685"/>
    </source>
</evidence>
<keyword evidence="4" id="KW-1185">Reference proteome</keyword>
<dbReference type="GO" id="GO:0000166">
    <property type="term" value="F:nucleotide binding"/>
    <property type="evidence" value="ECO:0007669"/>
    <property type="project" value="InterPro"/>
</dbReference>
<sequence length="371" mass="39568">MPSPIRVGIIGLGAKIGSFVPGVWAVQGHLPYLMSSPDYLITAVCNSSVSSAQASIEFHSLGSDVRAHGSPEAIANDPNVDLVVVTVRVGLHYALTKPALLAGKDVFVEWPLAANIAEVEELTQLARDKGVKTIVGLQARASPIVVKIRDLVQSGKLGKILSSTVVGSFSSFPNTVWLEGAEYYLDAQAGAGVFKIFFGHFLDSFTHVLGPFRTLSSILKTEYKTTNILSATGEVVSPNYPKTTPDHVLVQGTLSSGALASLIYRTIPDPDSAIDGVGIRWLITGEEGELELCTPAGHWQTTGDGVVLKARLGKGKEVEVIELEATGGDGGNTSRQYAAFLKGEREKFPDFSDAAETHKLLERIVEVAERS</sequence>
<name>A0A2J6R3T5_HYAVF</name>
<feature type="domain" description="Gfo/Idh/MocA-like oxidoreductase N-terminal" evidence="1">
    <location>
        <begin position="5"/>
        <end position="136"/>
    </location>
</feature>
<dbReference type="Pfam" id="PF22685">
    <property type="entry name" value="Gal80p_C-like"/>
    <property type="match status" value="1"/>
</dbReference>
<dbReference type="PANTHER" id="PTHR43708:SF1">
    <property type="entry name" value="GALACTOSE_LACTOSE METABOLISM REGULATORY PROTEIN GAL80"/>
    <property type="match status" value="1"/>
</dbReference>
<dbReference type="OrthoDB" id="64915at2759"/>
<evidence type="ECO:0000313" key="4">
    <source>
        <dbReference type="Proteomes" id="UP000235786"/>
    </source>
</evidence>
<dbReference type="Pfam" id="PF01408">
    <property type="entry name" value="GFO_IDH_MocA"/>
    <property type="match status" value="1"/>
</dbReference>
<dbReference type="SUPFAM" id="SSF55347">
    <property type="entry name" value="Glyceraldehyde-3-phosphate dehydrogenase-like, C-terminal domain"/>
    <property type="match status" value="1"/>
</dbReference>
<gene>
    <name evidence="3" type="ORF">L207DRAFT_590221</name>
</gene>
<dbReference type="PANTHER" id="PTHR43708">
    <property type="entry name" value="CONSERVED EXPRESSED OXIDOREDUCTASE (EUROFUNG)"/>
    <property type="match status" value="1"/>
</dbReference>
<dbReference type="InterPro" id="IPR055080">
    <property type="entry name" value="Gal80p-like_C"/>
</dbReference>
<dbReference type="AlphaFoldDB" id="A0A2J6R3T5"/>
<dbReference type="Gene3D" id="3.30.360.10">
    <property type="entry name" value="Dihydrodipicolinate Reductase, domain 2"/>
    <property type="match status" value="1"/>
</dbReference>
<reference evidence="3 4" key="1">
    <citation type="submission" date="2016-04" db="EMBL/GenBank/DDBJ databases">
        <title>A degradative enzymes factory behind the ericoid mycorrhizal symbiosis.</title>
        <authorList>
            <consortium name="DOE Joint Genome Institute"/>
            <person name="Martino E."/>
            <person name="Morin E."/>
            <person name="Grelet G."/>
            <person name="Kuo A."/>
            <person name="Kohler A."/>
            <person name="Daghino S."/>
            <person name="Barry K."/>
            <person name="Choi C."/>
            <person name="Cichocki N."/>
            <person name="Clum A."/>
            <person name="Copeland A."/>
            <person name="Hainaut M."/>
            <person name="Haridas S."/>
            <person name="Labutti K."/>
            <person name="Lindquist E."/>
            <person name="Lipzen A."/>
            <person name="Khouja H.-R."/>
            <person name="Murat C."/>
            <person name="Ohm R."/>
            <person name="Olson A."/>
            <person name="Spatafora J."/>
            <person name="Veneault-Fourrey C."/>
            <person name="Henrissat B."/>
            <person name="Grigoriev I."/>
            <person name="Martin F."/>
            <person name="Perotto S."/>
        </authorList>
    </citation>
    <scope>NUCLEOTIDE SEQUENCE [LARGE SCALE GENOMIC DNA]</scope>
    <source>
        <strain evidence="3 4">F</strain>
    </source>
</reference>
<dbReference type="InterPro" id="IPR000683">
    <property type="entry name" value="Gfo/Idh/MocA-like_OxRdtase_N"/>
</dbReference>
<evidence type="ECO:0000313" key="3">
    <source>
        <dbReference type="EMBL" id="PMD33155.1"/>
    </source>
</evidence>
<dbReference type="Proteomes" id="UP000235786">
    <property type="component" value="Unassembled WGS sequence"/>
</dbReference>
<dbReference type="SUPFAM" id="SSF51735">
    <property type="entry name" value="NAD(P)-binding Rossmann-fold domains"/>
    <property type="match status" value="1"/>
</dbReference>
<evidence type="ECO:0000259" key="1">
    <source>
        <dbReference type="Pfam" id="PF01408"/>
    </source>
</evidence>
<dbReference type="EMBL" id="KZ613957">
    <property type="protein sequence ID" value="PMD33155.1"/>
    <property type="molecule type" value="Genomic_DNA"/>
</dbReference>
<protein>
    <submittedName>
        <fullName evidence="3">Putative oxidoreductase</fullName>
    </submittedName>
</protein>
<accession>A0A2J6R3T5</accession>
<dbReference type="Gene3D" id="3.40.50.720">
    <property type="entry name" value="NAD(P)-binding Rossmann-like Domain"/>
    <property type="match status" value="1"/>
</dbReference>
<dbReference type="InterPro" id="IPR036291">
    <property type="entry name" value="NAD(P)-bd_dom_sf"/>
</dbReference>
<dbReference type="InterPro" id="IPR051317">
    <property type="entry name" value="Gfo/Idh/MocA_oxidoreduct"/>
</dbReference>
<feature type="domain" description="Gal80p-like C-terminal" evidence="2">
    <location>
        <begin position="143"/>
        <end position="292"/>
    </location>
</feature>
<organism evidence="3 4">
    <name type="scientific">Hyaloscypha variabilis (strain UAMH 11265 / GT02V1 / F)</name>
    <name type="common">Meliniomyces variabilis</name>
    <dbReference type="NCBI Taxonomy" id="1149755"/>
    <lineage>
        <taxon>Eukaryota</taxon>
        <taxon>Fungi</taxon>
        <taxon>Dikarya</taxon>
        <taxon>Ascomycota</taxon>
        <taxon>Pezizomycotina</taxon>
        <taxon>Leotiomycetes</taxon>
        <taxon>Helotiales</taxon>
        <taxon>Hyaloscyphaceae</taxon>
        <taxon>Hyaloscypha</taxon>
        <taxon>Hyaloscypha variabilis</taxon>
    </lineage>
</organism>
<proteinExistence type="predicted"/>
<dbReference type="STRING" id="1149755.A0A2J6R3T5"/>